<evidence type="ECO:0000313" key="10">
    <source>
        <dbReference type="Proteomes" id="UP001195483"/>
    </source>
</evidence>
<feature type="transmembrane region" description="Helical" evidence="7">
    <location>
        <begin position="504"/>
        <end position="524"/>
    </location>
</feature>
<dbReference type="Proteomes" id="UP001195483">
    <property type="component" value="Unassembled WGS sequence"/>
</dbReference>
<evidence type="ECO:0000256" key="5">
    <source>
        <dbReference type="ARBA" id="ARBA00023136"/>
    </source>
</evidence>
<dbReference type="GO" id="GO:0071578">
    <property type="term" value="P:zinc ion import across plasma membrane"/>
    <property type="evidence" value="ECO:0007669"/>
    <property type="project" value="TreeGrafter"/>
</dbReference>
<sequence length="788" mass="88703">MEDQYVSRNMKTILVLALIQVFGGSCDSLVGKIKDARDSLDTYEDNSILDAYKEILSMFKIERPNDFTVDIFDNIVDKFFDKFTCRRNMDIATTTSTGCLHTVCLNKRSLLRASGHIHGAIDQNVFQRVSTVMLNYALEKEKFCHVEVDVDDRLDDFRKHVLELLGSQTNIMELRLEILQKRLEAFEDLFDDDDDDNGGDSKVVETVKDAIEKAKDVLEDKLEKINDDDHRENLHEHVKEKLDDIADKHDDDDRDDDKKSMVIRKDKDDDDDSDDDDLSEKIKLIKRKCISAGTLYDQMGIDVEDVLDGDDVDKLSSLIVYHVLLGSRLSSVCRILPRRQFFSRNLFQYFHSPNNRIHTSDFMTILKLLEIGQERAENFMEADFLDHLNRRKREAIATKSPFVEDDKTWTNRCYGGNQLLAIFNVASNSVITEDKFRDICPSLIQQKIAGSCKSRKDKVKRRHIPTDAERYGYGSLGIFLCCLCSVGGAFIIPCAKKSLYRVMMASFLGLAVGTLTADALIHLLPEAFGVVEEEEMQQEEKKSVGVEPYIWYGLAACGGIWIFYIFESLMIILRQRESKQIKFQDELQTEISIAEKASQNGHGSISPLQASGETGHGHSHGAVTYTSDGNQGPLPSIVYMVIIGDAVHKFADGLAVGAAFTQSILMGVATTITILCHEIPHELGDIAILLTSGMSFKRALIFNFLSSLTAVIGLYIGLAVSTNLEVRFWIFAITAGLFLYISLTDMIPMMVHKETETPMLEFACNNIGMLIGVTIVLIIAIFEGKLEL</sequence>
<dbReference type="InterPro" id="IPR003689">
    <property type="entry name" value="ZIP"/>
</dbReference>
<dbReference type="GO" id="GO:0005886">
    <property type="term" value="C:plasma membrane"/>
    <property type="evidence" value="ECO:0007669"/>
    <property type="project" value="TreeGrafter"/>
</dbReference>
<dbReference type="Pfam" id="PF02535">
    <property type="entry name" value="Zip"/>
    <property type="match status" value="1"/>
</dbReference>
<evidence type="ECO:0000256" key="2">
    <source>
        <dbReference type="ARBA" id="ARBA00006939"/>
    </source>
</evidence>
<feature type="transmembrane region" description="Helical" evidence="7">
    <location>
        <begin position="549"/>
        <end position="573"/>
    </location>
</feature>
<feature type="transmembrane region" description="Helical" evidence="7">
    <location>
        <begin position="700"/>
        <end position="720"/>
    </location>
</feature>
<dbReference type="Pfam" id="PF21116">
    <property type="entry name" value="EF-hand_Zip"/>
    <property type="match status" value="1"/>
</dbReference>
<keyword evidence="5 7" id="KW-0472">Membrane</keyword>
<evidence type="ECO:0000313" key="9">
    <source>
        <dbReference type="EMBL" id="KAK3607818.1"/>
    </source>
</evidence>
<evidence type="ECO:0000259" key="8">
    <source>
        <dbReference type="Pfam" id="PF21116"/>
    </source>
</evidence>
<dbReference type="GO" id="GO:0030003">
    <property type="term" value="P:intracellular monoatomic cation homeostasis"/>
    <property type="evidence" value="ECO:0007669"/>
    <property type="project" value="TreeGrafter"/>
</dbReference>
<keyword evidence="3 7" id="KW-0812">Transmembrane</keyword>
<dbReference type="GO" id="GO:0005385">
    <property type="term" value="F:zinc ion transmembrane transporter activity"/>
    <property type="evidence" value="ECO:0007669"/>
    <property type="project" value="TreeGrafter"/>
</dbReference>
<gene>
    <name evidence="9" type="ORF">CHS0354_031319</name>
</gene>
<accession>A0AAE0TDC1</accession>
<reference evidence="9" key="2">
    <citation type="journal article" date="2021" name="Genome Biol. Evol.">
        <title>Developing a high-quality reference genome for a parasitic bivalve with doubly uniparental inheritance (Bivalvia: Unionida).</title>
        <authorList>
            <person name="Smith C.H."/>
        </authorList>
    </citation>
    <scope>NUCLEOTIDE SEQUENCE</scope>
    <source>
        <strain evidence="9">CHS0354</strain>
        <tissue evidence="9">Mantle</tissue>
    </source>
</reference>
<feature type="transmembrane region" description="Helical" evidence="7">
    <location>
        <begin position="763"/>
        <end position="782"/>
    </location>
</feature>
<dbReference type="InterPro" id="IPR050799">
    <property type="entry name" value="ZIP_Transporter"/>
</dbReference>
<feature type="region of interest" description="Disordered" evidence="6">
    <location>
        <begin position="598"/>
        <end position="627"/>
    </location>
</feature>
<comment type="similarity">
    <text evidence="2">Belongs to the ZIP transporter (TC 2.A.5) family.</text>
</comment>
<dbReference type="PANTHER" id="PTHR12191:SF37">
    <property type="entry name" value="ZINC TRANSPORTER FOI"/>
    <property type="match status" value="1"/>
</dbReference>
<dbReference type="GO" id="GO:0140410">
    <property type="term" value="F:monoatomic cation:bicarbonate symporter activity"/>
    <property type="evidence" value="ECO:0007669"/>
    <property type="project" value="TreeGrafter"/>
</dbReference>
<reference evidence="9" key="3">
    <citation type="submission" date="2023-05" db="EMBL/GenBank/DDBJ databases">
        <authorList>
            <person name="Smith C.H."/>
        </authorList>
    </citation>
    <scope>NUCLEOTIDE SEQUENCE</scope>
    <source>
        <strain evidence="9">CHS0354</strain>
        <tissue evidence="9">Mantle</tissue>
    </source>
</reference>
<dbReference type="InterPro" id="IPR049406">
    <property type="entry name" value="ZIP4_12_EF-hand"/>
</dbReference>
<feature type="transmembrane region" description="Helical" evidence="7">
    <location>
        <begin position="726"/>
        <end position="743"/>
    </location>
</feature>
<dbReference type="AlphaFoldDB" id="A0AAE0TDC1"/>
<feature type="region of interest" description="Disordered" evidence="6">
    <location>
        <begin position="238"/>
        <end position="258"/>
    </location>
</feature>
<reference evidence="9" key="1">
    <citation type="journal article" date="2021" name="Genome Biol. Evol.">
        <title>A High-Quality Reference Genome for a Parasitic Bivalve with Doubly Uniparental Inheritance (Bivalvia: Unionida).</title>
        <authorList>
            <person name="Smith C.H."/>
        </authorList>
    </citation>
    <scope>NUCLEOTIDE SEQUENCE</scope>
    <source>
        <strain evidence="9">CHS0354</strain>
    </source>
</reference>
<keyword evidence="10" id="KW-1185">Reference proteome</keyword>
<protein>
    <recommendedName>
        <fullName evidence="8">Zinc transporter ZIP4/12 EF-hand domain-containing protein</fullName>
    </recommendedName>
</protein>
<evidence type="ECO:0000256" key="7">
    <source>
        <dbReference type="SAM" id="Phobius"/>
    </source>
</evidence>
<feature type="transmembrane region" description="Helical" evidence="7">
    <location>
        <begin position="471"/>
        <end position="492"/>
    </location>
</feature>
<evidence type="ECO:0000256" key="6">
    <source>
        <dbReference type="SAM" id="MobiDB-lite"/>
    </source>
</evidence>
<evidence type="ECO:0000256" key="4">
    <source>
        <dbReference type="ARBA" id="ARBA00022989"/>
    </source>
</evidence>
<evidence type="ECO:0000256" key="1">
    <source>
        <dbReference type="ARBA" id="ARBA00004141"/>
    </source>
</evidence>
<organism evidence="9 10">
    <name type="scientific">Potamilus streckersoni</name>
    <dbReference type="NCBI Taxonomy" id="2493646"/>
    <lineage>
        <taxon>Eukaryota</taxon>
        <taxon>Metazoa</taxon>
        <taxon>Spiralia</taxon>
        <taxon>Lophotrochozoa</taxon>
        <taxon>Mollusca</taxon>
        <taxon>Bivalvia</taxon>
        <taxon>Autobranchia</taxon>
        <taxon>Heteroconchia</taxon>
        <taxon>Palaeoheterodonta</taxon>
        <taxon>Unionida</taxon>
        <taxon>Unionoidea</taxon>
        <taxon>Unionidae</taxon>
        <taxon>Ambleminae</taxon>
        <taxon>Lampsilini</taxon>
        <taxon>Potamilus</taxon>
    </lineage>
</organism>
<comment type="subcellular location">
    <subcellularLocation>
        <location evidence="1">Membrane</location>
        <topology evidence="1">Multi-pass membrane protein</topology>
    </subcellularLocation>
</comment>
<name>A0AAE0TDC1_9BIVA</name>
<dbReference type="PANTHER" id="PTHR12191">
    <property type="entry name" value="SOLUTE CARRIER FAMILY 39"/>
    <property type="match status" value="1"/>
</dbReference>
<comment type="caution">
    <text evidence="9">The sequence shown here is derived from an EMBL/GenBank/DDBJ whole genome shotgun (WGS) entry which is preliminary data.</text>
</comment>
<proteinExistence type="inferred from homology"/>
<keyword evidence="4 7" id="KW-1133">Transmembrane helix</keyword>
<dbReference type="EMBL" id="JAEAOA010001875">
    <property type="protein sequence ID" value="KAK3607818.1"/>
    <property type="molecule type" value="Genomic_DNA"/>
</dbReference>
<feature type="domain" description="Zinc transporter ZIP4/12 EF-hand" evidence="8">
    <location>
        <begin position="340"/>
        <end position="450"/>
    </location>
</feature>
<evidence type="ECO:0000256" key="3">
    <source>
        <dbReference type="ARBA" id="ARBA00022692"/>
    </source>
</evidence>
<feature type="compositionally biased region" description="Polar residues" evidence="6">
    <location>
        <begin position="598"/>
        <end position="612"/>
    </location>
</feature>